<dbReference type="GO" id="GO:0005886">
    <property type="term" value="C:plasma membrane"/>
    <property type="evidence" value="ECO:0007669"/>
    <property type="project" value="UniProtKB-SubCell"/>
</dbReference>
<protein>
    <submittedName>
        <fullName evidence="9">BMP family ABC transporter substrate-binding protein</fullName>
    </submittedName>
</protein>
<name>A0A9X4XEF6_9FIRM</name>
<dbReference type="OrthoDB" id="9769871at2"/>
<comment type="subcellular location">
    <subcellularLocation>
        <location evidence="1">Cell membrane</location>
        <topology evidence="1">Lipid-anchor</topology>
    </subcellularLocation>
</comment>
<organism evidence="9 10">
    <name type="scientific">Turicibacter sanguinis</name>
    <dbReference type="NCBI Taxonomy" id="154288"/>
    <lineage>
        <taxon>Bacteria</taxon>
        <taxon>Bacillati</taxon>
        <taxon>Bacillota</taxon>
        <taxon>Erysipelotrichia</taxon>
        <taxon>Erysipelotrichales</taxon>
        <taxon>Turicibacteraceae</taxon>
        <taxon>Turicibacter</taxon>
    </lineage>
</organism>
<accession>A0A9X4XEF6</accession>
<keyword evidence="5" id="KW-0472">Membrane</keyword>
<reference evidence="9 10" key="1">
    <citation type="journal article" date="2019" name="Nat. Med.">
        <title>A library of human gut bacterial isolates paired with longitudinal multiomics data enables mechanistic microbiome research.</title>
        <authorList>
            <person name="Poyet M."/>
            <person name="Groussin M."/>
            <person name="Gibbons S.M."/>
            <person name="Avila-Pacheco J."/>
            <person name="Jiang X."/>
            <person name="Kearney S.M."/>
            <person name="Perrotta A.R."/>
            <person name="Berdy B."/>
            <person name="Zhao S."/>
            <person name="Lieberman T.D."/>
            <person name="Swanson P.K."/>
            <person name="Smith M."/>
            <person name="Roesemann S."/>
            <person name="Alexander J.E."/>
            <person name="Rich S.A."/>
            <person name="Livny J."/>
            <person name="Vlamakis H."/>
            <person name="Clish C."/>
            <person name="Bullock K."/>
            <person name="Deik A."/>
            <person name="Scott J."/>
            <person name="Pierce K.A."/>
            <person name="Xavier R.J."/>
            <person name="Alm E.J."/>
        </authorList>
    </citation>
    <scope>NUCLEOTIDE SEQUENCE [LARGE SCALE GENOMIC DNA]</scope>
    <source>
        <strain evidence="9 10">BIOML-A198</strain>
    </source>
</reference>
<keyword evidence="6" id="KW-0449">Lipoprotein</keyword>
<sequence>MKKNSISILFFLILSFVLVACNNSSKSEEALKIGMLIDSGSIDDKSFNQGTWEGIQRYVEDHEGVKAQFVQPSGETTEDYVTSGDNLIMAGSNIVIAPGFKFEEAITKLQQENPEVKFVLLDGQPSVESPNTMSIYFAENEAGFLVGMAAALQSKTEKVAFIGGMKIPAVEKFGRGYVAGVAYANQLYGTKTIVTDYQFQGTFYDVQGGQMMAGGMYDKGVDIIFSAAAAVGNGVINEAKARTENQEEVYVIGVDIDQYEEGKLGDDQSVILTSAIKRIDNAAYDALDDIAQSEFRGGEVIIMDAKANGVGIPLENPNLTTETLEKIEAALNLMKNDQLSVPKTAEELTAFLAEYQYDASLINYN</sequence>
<evidence type="ECO:0000256" key="5">
    <source>
        <dbReference type="ARBA" id="ARBA00023136"/>
    </source>
</evidence>
<dbReference type="InterPro" id="IPR050957">
    <property type="entry name" value="BMP_lipoprotein"/>
</dbReference>
<dbReference type="PROSITE" id="PS51257">
    <property type="entry name" value="PROKAR_LIPOPROTEIN"/>
    <property type="match status" value="1"/>
</dbReference>
<feature type="chain" id="PRO_5040719875" evidence="7">
    <location>
        <begin position="21"/>
        <end position="365"/>
    </location>
</feature>
<comment type="caution">
    <text evidence="9">The sequence shown here is derived from an EMBL/GenBank/DDBJ whole genome shotgun (WGS) entry which is preliminary data.</text>
</comment>
<dbReference type="AlphaFoldDB" id="A0A9X4XEF6"/>
<proteinExistence type="inferred from homology"/>
<dbReference type="SUPFAM" id="SSF53822">
    <property type="entry name" value="Periplasmic binding protein-like I"/>
    <property type="match status" value="1"/>
</dbReference>
<dbReference type="PANTHER" id="PTHR34296:SF2">
    <property type="entry name" value="ABC TRANSPORTER GUANOSINE-BINDING PROTEIN NUPN"/>
    <property type="match status" value="1"/>
</dbReference>
<dbReference type="PANTHER" id="PTHR34296">
    <property type="entry name" value="TRANSCRIPTIONAL ACTIVATOR PROTEIN MED"/>
    <property type="match status" value="1"/>
</dbReference>
<comment type="similarity">
    <text evidence="2">Belongs to the BMP lipoprotein family.</text>
</comment>
<dbReference type="InterPro" id="IPR028082">
    <property type="entry name" value="Peripla_BP_I"/>
</dbReference>
<dbReference type="CDD" id="cd06354">
    <property type="entry name" value="PBP1_PrnA-like"/>
    <property type="match status" value="1"/>
</dbReference>
<keyword evidence="3" id="KW-1003">Cell membrane</keyword>
<gene>
    <name evidence="9" type="ORF">GMA92_10650</name>
</gene>
<feature type="domain" description="ABC transporter substrate-binding protein PnrA-like" evidence="8">
    <location>
        <begin position="34"/>
        <end position="344"/>
    </location>
</feature>
<evidence type="ECO:0000256" key="2">
    <source>
        <dbReference type="ARBA" id="ARBA00008610"/>
    </source>
</evidence>
<evidence type="ECO:0000313" key="9">
    <source>
        <dbReference type="EMBL" id="MTK21874.1"/>
    </source>
</evidence>
<dbReference type="Gene3D" id="3.40.50.2300">
    <property type="match status" value="2"/>
</dbReference>
<evidence type="ECO:0000256" key="1">
    <source>
        <dbReference type="ARBA" id="ARBA00004193"/>
    </source>
</evidence>
<evidence type="ECO:0000256" key="7">
    <source>
        <dbReference type="SAM" id="SignalP"/>
    </source>
</evidence>
<dbReference type="Proteomes" id="UP000487649">
    <property type="component" value="Unassembled WGS sequence"/>
</dbReference>
<dbReference type="InterPro" id="IPR003760">
    <property type="entry name" value="PnrA-like"/>
</dbReference>
<evidence type="ECO:0000256" key="3">
    <source>
        <dbReference type="ARBA" id="ARBA00022475"/>
    </source>
</evidence>
<evidence type="ECO:0000256" key="4">
    <source>
        <dbReference type="ARBA" id="ARBA00022729"/>
    </source>
</evidence>
<feature type="signal peptide" evidence="7">
    <location>
        <begin position="1"/>
        <end position="20"/>
    </location>
</feature>
<dbReference type="Pfam" id="PF02608">
    <property type="entry name" value="Bmp"/>
    <property type="match status" value="1"/>
</dbReference>
<evidence type="ECO:0000313" key="10">
    <source>
        <dbReference type="Proteomes" id="UP000487649"/>
    </source>
</evidence>
<evidence type="ECO:0000256" key="6">
    <source>
        <dbReference type="ARBA" id="ARBA00023288"/>
    </source>
</evidence>
<dbReference type="EMBL" id="WMQE01000024">
    <property type="protein sequence ID" value="MTK21874.1"/>
    <property type="molecule type" value="Genomic_DNA"/>
</dbReference>
<dbReference type="RefSeq" id="WP_006783334.1">
    <property type="nucleotide sequence ID" value="NZ_CABJBH010000016.1"/>
</dbReference>
<evidence type="ECO:0000259" key="8">
    <source>
        <dbReference type="Pfam" id="PF02608"/>
    </source>
</evidence>
<keyword evidence="4 7" id="KW-0732">Signal</keyword>